<protein>
    <submittedName>
        <fullName evidence="2">Uncharacterized protein</fullName>
    </submittedName>
</protein>
<evidence type="ECO:0000313" key="2">
    <source>
        <dbReference type="EMBL" id="KUI66838.1"/>
    </source>
</evidence>
<dbReference type="SMR" id="A0A194VSC9"/>
<dbReference type="EMBL" id="CM003099">
    <property type="protein sequence ID" value="KUI66838.1"/>
    <property type="molecule type" value="Genomic_DNA"/>
</dbReference>
<accession>A0A194VSC9</accession>
<dbReference type="Proteomes" id="UP000078559">
    <property type="component" value="Chromosome 2"/>
</dbReference>
<gene>
    <name evidence="2" type="ORF">VM1G_02414</name>
</gene>
<feature type="compositionally biased region" description="Low complexity" evidence="1">
    <location>
        <begin position="119"/>
        <end position="128"/>
    </location>
</feature>
<evidence type="ECO:0000256" key="1">
    <source>
        <dbReference type="SAM" id="MobiDB-lite"/>
    </source>
</evidence>
<dbReference type="AlphaFoldDB" id="A0A194VSC9"/>
<proteinExistence type="predicted"/>
<name>A0A194VSC9_CYTMA</name>
<evidence type="ECO:0000313" key="3">
    <source>
        <dbReference type="Proteomes" id="UP000078559"/>
    </source>
</evidence>
<keyword evidence="3" id="KW-1185">Reference proteome</keyword>
<feature type="region of interest" description="Disordered" evidence="1">
    <location>
        <begin position="111"/>
        <end position="133"/>
    </location>
</feature>
<organism evidence="2 3">
    <name type="scientific">Cytospora mali</name>
    <name type="common">Apple Valsa canker fungus</name>
    <name type="synonym">Valsa mali</name>
    <dbReference type="NCBI Taxonomy" id="578113"/>
    <lineage>
        <taxon>Eukaryota</taxon>
        <taxon>Fungi</taxon>
        <taxon>Dikarya</taxon>
        <taxon>Ascomycota</taxon>
        <taxon>Pezizomycotina</taxon>
        <taxon>Sordariomycetes</taxon>
        <taxon>Sordariomycetidae</taxon>
        <taxon>Diaporthales</taxon>
        <taxon>Cytosporaceae</taxon>
        <taxon>Cytospora</taxon>
    </lineage>
</organism>
<reference evidence="2" key="1">
    <citation type="submission" date="2014-12" db="EMBL/GenBank/DDBJ databases">
        <title>Genome Sequence of Valsa Canker Pathogens Uncovers a Specific Adaption of Colonization on Woody Bark.</title>
        <authorList>
            <person name="Yin Z."/>
            <person name="Liu H."/>
            <person name="Gao X."/>
            <person name="Li Z."/>
            <person name="Song N."/>
            <person name="Ke X."/>
            <person name="Dai Q."/>
            <person name="Wu Y."/>
            <person name="Sun Y."/>
            <person name="Xu J.-R."/>
            <person name="Kang Z.K."/>
            <person name="Wang L."/>
            <person name="Huang L."/>
        </authorList>
    </citation>
    <scope>NUCLEOTIDE SEQUENCE [LARGE SCALE GENOMIC DNA]</scope>
    <source>
        <strain evidence="2">03-8</strain>
    </source>
</reference>
<feature type="region of interest" description="Disordered" evidence="1">
    <location>
        <begin position="169"/>
        <end position="252"/>
    </location>
</feature>
<sequence>MDYIPRILEAYYNPTHRADFEPLCYSWLDVLAGNGSSTDKIIASAGSMPAWVAYRQSRAKVAPEYRNFAGKEDLKALLSYLDAATDDIKTQVAKGLKNRLQHEEKKWARRLSRVPALQSSDNPPSSSSLDHTEQAQANIHGSAIAQAASTPSYTERNPLILPRLTSTGNYKEFEPAPSIPLSSSTSGLHRESLGPLPPPLHPPDRSPCWLPTFPPQHRAGTVSKFGNWADSSRNHTSPPPPPTIAESRQDGL</sequence>